<evidence type="ECO:0000256" key="1">
    <source>
        <dbReference type="SAM" id="Phobius"/>
    </source>
</evidence>
<feature type="transmembrane region" description="Helical" evidence="1">
    <location>
        <begin position="266"/>
        <end position="284"/>
    </location>
</feature>
<name>A0A1A9N215_9BURK</name>
<proteinExistence type="predicted"/>
<feature type="transmembrane region" description="Helical" evidence="1">
    <location>
        <begin position="223"/>
        <end position="254"/>
    </location>
</feature>
<keyword evidence="1" id="KW-0812">Transmembrane</keyword>
<feature type="transmembrane region" description="Helical" evidence="1">
    <location>
        <begin position="93"/>
        <end position="110"/>
    </location>
</feature>
<comment type="caution">
    <text evidence="3">The sequence shown here is derived from an EMBL/GenBank/DDBJ whole genome shotgun (WGS) entry which is preliminary data.</text>
</comment>
<feature type="transmembrane region" description="Helical" evidence="1">
    <location>
        <begin position="390"/>
        <end position="411"/>
    </location>
</feature>
<organism evidence="3 5">
    <name type="scientific">Paraburkholderia ginsengiterrae</name>
    <dbReference type="NCBI Taxonomy" id="1462993"/>
    <lineage>
        <taxon>Bacteria</taxon>
        <taxon>Pseudomonadati</taxon>
        <taxon>Pseudomonadota</taxon>
        <taxon>Betaproteobacteria</taxon>
        <taxon>Burkholderiales</taxon>
        <taxon>Burkholderiaceae</taxon>
        <taxon>Paraburkholderia</taxon>
    </lineage>
</organism>
<evidence type="ECO:0000313" key="4">
    <source>
        <dbReference type="Proteomes" id="UP000077961"/>
    </source>
</evidence>
<sequence>MSNAVWPQRRSVQSSVAVRKVARRAPTSLRWTVFAYGLALSPFADFLSIRAAHGSGTEGGDARYSLLVRGSMIAGLLLVLLTSGRVKLSSWRTALLAAAAIVAAAVTYALGDMPTAEFTQQAVFILKVFSFFVCFAALSGMRGQQLEELEPFLCLTLLAYAWAIVAGAAFSIDMFRSYWADTQIRSGYKGIVYAQNEASALMIVGLGYGLLGVLRSGWSALRAVLVGSILLASCLVGTKAAMAGAVAMTCSYFYCRHKLPGATVRALALVGALAGAAAIAYLSLPSVTGAVDLSLQYFQYQHDRAGGGGLLSMILSGRDVKFWNVWNDVAQHGYAPLLTGGYPVVRYLIEIDLPDLVLAVGLPVCFLYVWSLSKAFLYRGRGRVPRFGKWFYIVLMATACTAGHVLVSAVVSPYLAMIAVLIGRAAAQRGAAEQRPGDE</sequence>
<keyword evidence="1" id="KW-0472">Membrane</keyword>
<evidence type="ECO:0008006" key="6">
    <source>
        <dbReference type="Google" id="ProtNLM"/>
    </source>
</evidence>
<dbReference type="EMBL" id="LXKA01000338">
    <property type="protein sequence ID" value="OAJ55911.1"/>
    <property type="molecule type" value="Genomic_DNA"/>
</dbReference>
<keyword evidence="1" id="KW-1133">Transmembrane helix</keyword>
<feature type="transmembrane region" description="Helical" evidence="1">
    <location>
        <begin position="356"/>
        <end position="378"/>
    </location>
</feature>
<evidence type="ECO:0000313" key="5">
    <source>
        <dbReference type="Proteomes" id="UP000078116"/>
    </source>
</evidence>
<feature type="transmembrane region" description="Helical" evidence="1">
    <location>
        <begin position="33"/>
        <end position="52"/>
    </location>
</feature>
<feature type="transmembrane region" description="Helical" evidence="1">
    <location>
        <begin position="64"/>
        <end position="81"/>
    </location>
</feature>
<feature type="transmembrane region" description="Helical" evidence="1">
    <location>
        <begin position="152"/>
        <end position="172"/>
    </location>
</feature>
<gene>
    <name evidence="2" type="ORF">A6V36_12295</name>
    <name evidence="3" type="ORF">A6V37_06360</name>
</gene>
<dbReference type="Proteomes" id="UP000077961">
    <property type="component" value="Unassembled WGS sequence"/>
</dbReference>
<dbReference type="OrthoDB" id="8989977at2"/>
<accession>A0A1A9N215</accession>
<keyword evidence="4" id="KW-1185">Reference proteome</keyword>
<feature type="transmembrane region" description="Helical" evidence="1">
    <location>
        <begin position="122"/>
        <end position="140"/>
    </location>
</feature>
<dbReference type="AlphaFoldDB" id="A0A1A9N215"/>
<dbReference type="Proteomes" id="UP000078116">
    <property type="component" value="Unassembled WGS sequence"/>
</dbReference>
<reference evidence="4 5" key="1">
    <citation type="submission" date="2016-04" db="EMBL/GenBank/DDBJ databases">
        <title>Reclassification of Paraburkholderia panaciterrae (Farh et al. 2015) Dobritsa &amp; Samadpour 2016 as a later homotypic synonym of Paraburkholderia ginsengiterrae (Farh et al. 2015) Dobritsa &amp; Samadpour 2016.</title>
        <authorList>
            <person name="Dobritsa A.P."/>
            <person name="Kutumbaka K."/>
            <person name="Samadpour M."/>
        </authorList>
    </citation>
    <scope>NUCLEOTIDE SEQUENCE [LARGE SCALE GENOMIC DNA]</scope>
    <source>
        <strain evidence="3 5">DCY85</strain>
        <strain evidence="2 4">DCY85-1</strain>
    </source>
</reference>
<dbReference type="EMBL" id="LXJZ01000220">
    <property type="protein sequence ID" value="OAJ53275.1"/>
    <property type="molecule type" value="Genomic_DNA"/>
</dbReference>
<protein>
    <recommendedName>
        <fullName evidence="6">Polymerase</fullName>
    </recommendedName>
</protein>
<evidence type="ECO:0000313" key="2">
    <source>
        <dbReference type="EMBL" id="OAJ53275.1"/>
    </source>
</evidence>
<evidence type="ECO:0000313" key="3">
    <source>
        <dbReference type="EMBL" id="OAJ55911.1"/>
    </source>
</evidence>
<dbReference type="STRING" id="1462993.A6V36_12295"/>